<dbReference type="PANTHER" id="PTHR31044">
    <property type="entry name" value="BETA-1,3 GLUCANASE"/>
    <property type="match status" value="1"/>
</dbReference>
<organism evidence="6 7">
    <name type="scientific">Canavalia gladiata</name>
    <name type="common">Sword bean</name>
    <name type="synonym">Dolichos gladiatus</name>
    <dbReference type="NCBI Taxonomy" id="3824"/>
    <lineage>
        <taxon>Eukaryota</taxon>
        <taxon>Viridiplantae</taxon>
        <taxon>Streptophyta</taxon>
        <taxon>Embryophyta</taxon>
        <taxon>Tracheophyta</taxon>
        <taxon>Spermatophyta</taxon>
        <taxon>Magnoliopsida</taxon>
        <taxon>eudicotyledons</taxon>
        <taxon>Gunneridae</taxon>
        <taxon>Pentapetalae</taxon>
        <taxon>rosids</taxon>
        <taxon>fabids</taxon>
        <taxon>Fabales</taxon>
        <taxon>Fabaceae</taxon>
        <taxon>Papilionoideae</taxon>
        <taxon>50 kb inversion clade</taxon>
        <taxon>NPAAA clade</taxon>
        <taxon>indigoferoid/millettioid clade</taxon>
        <taxon>Phaseoleae</taxon>
        <taxon>Canavalia</taxon>
    </lineage>
</organism>
<evidence type="ECO:0000256" key="1">
    <source>
        <dbReference type="ARBA" id="ARBA00004609"/>
    </source>
</evidence>
<reference evidence="6 7" key="1">
    <citation type="submission" date="2024-01" db="EMBL/GenBank/DDBJ databases">
        <title>The genomes of 5 underutilized Papilionoideae crops provide insights into root nodulation and disease resistanc.</title>
        <authorList>
            <person name="Jiang F."/>
        </authorList>
    </citation>
    <scope>NUCLEOTIDE SEQUENCE [LARGE SCALE GENOMIC DNA]</scope>
    <source>
        <strain evidence="6">LVBAO_FW01</strain>
        <tissue evidence="6">Leaves</tissue>
    </source>
</reference>
<name>A0AAN9MRQ1_CANGL</name>
<dbReference type="GO" id="GO:0098552">
    <property type="term" value="C:side of membrane"/>
    <property type="evidence" value="ECO:0007669"/>
    <property type="project" value="UniProtKB-KW"/>
</dbReference>
<dbReference type="SMART" id="SM00768">
    <property type="entry name" value="X8"/>
    <property type="match status" value="1"/>
</dbReference>
<keyword evidence="7" id="KW-1185">Reference proteome</keyword>
<proteinExistence type="predicted"/>
<dbReference type="Gene3D" id="1.20.58.1040">
    <property type="match status" value="1"/>
</dbReference>
<keyword evidence="2" id="KW-0336">GPI-anchor</keyword>
<dbReference type="PANTHER" id="PTHR31044:SF71">
    <property type="entry name" value="MAJOR POLLEN ALLERGEN OLE E 10-LIKE"/>
    <property type="match status" value="1"/>
</dbReference>
<comment type="caution">
    <text evidence="6">The sequence shown here is derived from an EMBL/GenBank/DDBJ whole genome shotgun (WGS) entry which is preliminary data.</text>
</comment>
<keyword evidence="2" id="KW-0325">Glycoprotein</keyword>
<gene>
    <name evidence="6" type="ORF">VNO77_01601</name>
</gene>
<dbReference type="GO" id="GO:0009506">
    <property type="term" value="C:plasmodesma"/>
    <property type="evidence" value="ECO:0007669"/>
    <property type="project" value="UniProtKB-ARBA"/>
</dbReference>
<evidence type="ECO:0000256" key="4">
    <source>
        <dbReference type="SAM" id="Phobius"/>
    </source>
</evidence>
<keyword evidence="4" id="KW-1133">Transmembrane helix</keyword>
<keyword evidence="4" id="KW-0472">Membrane</keyword>
<keyword evidence="3" id="KW-0732">Signal</keyword>
<evidence type="ECO:0000256" key="2">
    <source>
        <dbReference type="ARBA" id="ARBA00022622"/>
    </source>
</evidence>
<accession>A0AAN9MRQ1</accession>
<sequence>MNLVATLSSSNKVSVGEGIMMQNKVIFVMCYYLIYFVLTCAGGHVKFANGLEAQKSWCVAKPAASDIELKNNIEYACNNLDDCKMIQPGGSCYEPNTLINHASVVMNRYYALKGRNTWNCHFSDSALIVAPIDPSYGSCKYA</sequence>
<evidence type="ECO:0000313" key="6">
    <source>
        <dbReference type="EMBL" id="KAK7359639.1"/>
    </source>
</evidence>
<feature type="domain" description="X8" evidence="5">
    <location>
        <begin position="56"/>
        <end position="141"/>
    </location>
</feature>
<dbReference type="InterPro" id="IPR044788">
    <property type="entry name" value="X8_dom_prot"/>
</dbReference>
<keyword evidence="4" id="KW-0812">Transmembrane</keyword>
<dbReference type="Proteomes" id="UP001367508">
    <property type="component" value="Unassembled WGS sequence"/>
</dbReference>
<evidence type="ECO:0000259" key="5">
    <source>
        <dbReference type="SMART" id="SM00768"/>
    </source>
</evidence>
<keyword evidence="2" id="KW-0449">Lipoprotein</keyword>
<protein>
    <recommendedName>
        <fullName evidence="5">X8 domain-containing protein</fullName>
    </recommendedName>
</protein>
<dbReference type="AlphaFoldDB" id="A0AAN9MRQ1"/>
<evidence type="ECO:0000256" key="3">
    <source>
        <dbReference type="ARBA" id="ARBA00022729"/>
    </source>
</evidence>
<dbReference type="EMBL" id="JAYMYQ010000001">
    <property type="protein sequence ID" value="KAK7359639.1"/>
    <property type="molecule type" value="Genomic_DNA"/>
</dbReference>
<feature type="transmembrane region" description="Helical" evidence="4">
    <location>
        <begin position="25"/>
        <end position="45"/>
    </location>
</feature>
<dbReference type="Pfam" id="PF07983">
    <property type="entry name" value="X8"/>
    <property type="match status" value="1"/>
</dbReference>
<dbReference type="InterPro" id="IPR012946">
    <property type="entry name" value="X8"/>
</dbReference>
<dbReference type="GO" id="GO:0005886">
    <property type="term" value="C:plasma membrane"/>
    <property type="evidence" value="ECO:0007669"/>
    <property type="project" value="UniProtKB-SubCell"/>
</dbReference>
<evidence type="ECO:0000313" key="7">
    <source>
        <dbReference type="Proteomes" id="UP001367508"/>
    </source>
</evidence>
<comment type="subcellular location">
    <subcellularLocation>
        <location evidence="1">Cell membrane</location>
        <topology evidence="1">Lipid-anchor</topology>
        <topology evidence="1">GPI-anchor</topology>
    </subcellularLocation>
</comment>